<evidence type="ECO:0000256" key="5">
    <source>
        <dbReference type="ARBA" id="ARBA00035648"/>
    </source>
</evidence>
<proteinExistence type="inferred from homology"/>
<evidence type="ECO:0000256" key="1">
    <source>
        <dbReference type="ARBA" id="ARBA00001968"/>
    </source>
</evidence>
<evidence type="ECO:0000256" key="4">
    <source>
        <dbReference type="ARBA" id="ARBA00022801"/>
    </source>
</evidence>
<keyword evidence="2" id="KW-0540">Nuclease</keyword>
<accession>A0A7S9LW48</accession>
<evidence type="ECO:0000256" key="2">
    <source>
        <dbReference type="ARBA" id="ARBA00022722"/>
    </source>
</evidence>
<evidence type="ECO:0000313" key="9">
    <source>
        <dbReference type="Proteomes" id="UP000594800"/>
    </source>
</evidence>
<name>A0A7S9LW48_9RHOB</name>
<dbReference type="GO" id="GO:0016787">
    <property type="term" value="F:hydrolase activity"/>
    <property type="evidence" value="ECO:0007669"/>
    <property type="project" value="UniProtKB-KW"/>
</dbReference>
<keyword evidence="9" id="KW-1185">Reference proteome</keyword>
<reference evidence="8 9" key="1">
    <citation type="submission" date="2020-11" db="EMBL/GenBank/DDBJ databases">
        <title>Description of Pontivivens ytuae sp. nov. isolated from deep sea sediment of Mariana Trench.</title>
        <authorList>
            <person name="Wang Z."/>
            <person name="Sun Q.-L."/>
            <person name="Xu X.-D."/>
            <person name="Tang Y.-Z."/>
            <person name="Zhang J."/>
        </authorList>
    </citation>
    <scope>NUCLEOTIDE SEQUENCE [LARGE SCALE GENOMIC DNA]</scope>
    <source>
        <strain evidence="8 9">MT2928</strain>
    </source>
</reference>
<gene>
    <name evidence="8" type="ORF">I0K15_16485</name>
</gene>
<protein>
    <submittedName>
        <fullName evidence="8">YicC family protein</fullName>
    </submittedName>
</protein>
<organism evidence="8 9">
    <name type="scientific">Pontivivens ytuae</name>
    <dbReference type="NCBI Taxonomy" id="2789856"/>
    <lineage>
        <taxon>Bacteria</taxon>
        <taxon>Pseudomonadati</taxon>
        <taxon>Pseudomonadota</taxon>
        <taxon>Alphaproteobacteria</taxon>
        <taxon>Rhodobacterales</taxon>
        <taxon>Paracoccaceae</taxon>
        <taxon>Pontivivens</taxon>
    </lineage>
</organism>
<comment type="similarity">
    <text evidence="5">Belongs to the YicC/YloC family.</text>
</comment>
<dbReference type="PANTHER" id="PTHR30636">
    <property type="entry name" value="UPF0701 PROTEIN YICC"/>
    <property type="match status" value="1"/>
</dbReference>
<comment type="cofactor">
    <cofactor evidence="1">
        <name>a divalent metal cation</name>
        <dbReference type="ChEBI" id="CHEBI:60240"/>
    </cofactor>
</comment>
<dbReference type="Proteomes" id="UP000594800">
    <property type="component" value="Chromosome"/>
</dbReference>
<evidence type="ECO:0000259" key="7">
    <source>
        <dbReference type="Pfam" id="PF08340"/>
    </source>
</evidence>
<dbReference type="AlphaFoldDB" id="A0A7S9LW48"/>
<dbReference type="InterPro" id="IPR005229">
    <property type="entry name" value="YicC/YloC-like"/>
</dbReference>
<sequence length="287" mass="30381">MTGFARVDGTGEGMSWAWEARSVNARGLDLRLRLPDGADALEAELRKATPRRFARGNVSISLRWSRLPDAAGGGVNRVALDQALAALAEVEAVAAQQGRELAAVSAADILALRGVAEGGEAGQAWLKAAQSEIAALLDALAHARESEGAALATLLTTSIDEIARLAAEARETAAARAARAGETLRARVAALMEAAPDTDRLEQELALIAVKADVTEELDRLDAHVAAARVHLTETGPIGRKLDFLMQEFNREANTLASKSGDAELTRVALALKVVIDQMREQVQNVE</sequence>
<dbReference type="Pfam" id="PF03755">
    <property type="entry name" value="YicC-like_N"/>
    <property type="match status" value="1"/>
</dbReference>
<dbReference type="GO" id="GO:0004521">
    <property type="term" value="F:RNA endonuclease activity"/>
    <property type="evidence" value="ECO:0007669"/>
    <property type="project" value="InterPro"/>
</dbReference>
<dbReference type="InterPro" id="IPR013551">
    <property type="entry name" value="YicC-like_C"/>
</dbReference>
<dbReference type="KEGG" id="poz:I0K15_16485"/>
<keyword evidence="4" id="KW-0378">Hydrolase</keyword>
<dbReference type="InterPro" id="IPR013527">
    <property type="entry name" value="YicC-like_N"/>
</dbReference>
<evidence type="ECO:0000259" key="6">
    <source>
        <dbReference type="Pfam" id="PF03755"/>
    </source>
</evidence>
<evidence type="ECO:0000256" key="3">
    <source>
        <dbReference type="ARBA" id="ARBA00022759"/>
    </source>
</evidence>
<dbReference type="Pfam" id="PF08340">
    <property type="entry name" value="YicC-like_C"/>
    <property type="match status" value="1"/>
</dbReference>
<dbReference type="PANTHER" id="PTHR30636:SF3">
    <property type="entry name" value="UPF0701 PROTEIN YICC"/>
    <property type="match status" value="1"/>
</dbReference>
<feature type="domain" description="Endoribonuclease YicC-like C-terminal" evidence="7">
    <location>
        <begin position="171"/>
        <end position="287"/>
    </location>
</feature>
<keyword evidence="3" id="KW-0255">Endonuclease</keyword>
<evidence type="ECO:0000313" key="8">
    <source>
        <dbReference type="EMBL" id="QPH56248.1"/>
    </source>
</evidence>
<dbReference type="EMBL" id="CP064942">
    <property type="protein sequence ID" value="QPH56248.1"/>
    <property type="molecule type" value="Genomic_DNA"/>
</dbReference>
<feature type="domain" description="Endoribonuclease YicC-like N-terminal" evidence="6">
    <location>
        <begin position="1"/>
        <end position="152"/>
    </location>
</feature>
<dbReference type="NCBIfam" id="TIGR00255">
    <property type="entry name" value="YicC/YloC family endoribonuclease"/>
    <property type="match status" value="1"/>
</dbReference>